<protein>
    <submittedName>
        <fullName evidence="1">Uncharacterized protein</fullName>
    </submittedName>
</protein>
<accession>A0A4P9K6I2</accession>
<reference evidence="1 2" key="1">
    <citation type="submission" date="2019-05" db="EMBL/GenBank/DDBJ databases">
        <title>Thiomicrorhabdus sediminis sp. nov, a novel sulfur-oxidizing bacterium isolated from coastal sediment.</title>
        <authorList>
            <person name="Liu X."/>
        </authorList>
    </citation>
    <scope>NUCLEOTIDE SEQUENCE [LARGE SCALE GENOMIC DNA]</scope>
    <source>
        <strain evidence="1 2">G1</strain>
    </source>
</reference>
<proteinExistence type="predicted"/>
<evidence type="ECO:0000313" key="1">
    <source>
        <dbReference type="EMBL" id="QCU90655.1"/>
    </source>
</evidence>
<evidence type="ECO:0000313" key="2">
    <source>
        <dbReference type="Proteomes" id="UP000304864"/>
    </source>
</evidence>
<gene>
    <name evidence="1" type="ORF">FE785_08415</name>
</gene>
<dbReference type="RefSeq" id="WP_138565329.1">
    <property type="nucleotide sequence ID" value="NZ_CP040602.1"/>
</dbReference>
<keyword evidence="2" id="KW-1185">Reference proteome</keyword>
<dbReference type="KEGG" id="thig:FE785_08415"/>
<dbReference type="EMBL" id="CP040602">
    <property type="protein sequence ID" value="QCU90655.1"/>
    <property type="molecule type" value="Genomic_DNA"/>
</dbReference>
<sequence length="119" mass="13472">MNNPDKFDYICGVLFAKLYENFPVPIKTADIEEFDNPEEYKFRMHSFRWLKENGLIEGNLVSDGSMNNVRATLKGLTILKVTPESLNQKKSVGEALMDAAKIKAPDLIAEAAKSIFLRF</sequence>
<dbReference type="AlphaFoldDB" id="A0A4P9K6I2"/>
<dbReference type="OrthoDB" id="7352393at2"/>
<dbReference type="Proteomes" id="UP000304864">
    <property type="component" value="Chromosome"/>
</dbReference>
<name>A0A4P9K6I2_9GAMM</name>
<organism evidence="1 2">
    <name type="scientific">Thiomicrorhabdus sediminis</name>
    <dbReference type="NCBI Taxonomy" id="2580412"/>
    <lineage>
        <taxon>Bacteria</taxon>
        <taxon>Pseudomonadati</taxon>
        <taxon>Pseudomonadota</taxon>
        <taxon>Gammaproteobacteria</taxon>
        <taxon>Thiotrichales</taxon>
        <taxon>Piscirickettsiaceae</taxon>
        <taxon>Thiomicrorhabdus</taxon>
    </lineage>
</organism>